<evidence type="ECO:0000313" key="7">
    <source>
        <dbReference type="Proteomes" id="UP000326799"/>
    </source>
</evidence>
<comment type="subcellular location">
    <subcellularLocation>
        <location evidence="1">Membrane</location>
        <topology evidence="1">Multi-pass membrane protein</topology>
    </subcellularLocation>
</comment>
<gene>
    <name evidence="6" type="ORF">BDV33DRAFT_201084</name>
</gene>
<dbReference type="GO" id="GO:0022857">
    <property type="term" value="F:transmembrane transporter activity"/>
    <property type="evidence" value="ECO:0007669"/>
    <property type="project" value="InterPro"/>
</dbReference>
<name>A0A5N6F162_9EURO</name>
<evidence type="ECO:0000256" key="4">
    <source>
        <dbReference type="ARBA" id="ARBA00022989"/>
    </source>
</evidence>
<evidence type="ECO:0000256" key="2">
    <source>
        <dbReference type="ARBA" id="ARBA00022448"/>
    </source>
</evidence>
<dbReference type="EMBL" id="ML733409">
    <property type="protein sequence ID" value="KAB8222945.1"/>
    <property type="molecule type" value="Genomic_DNA"/>
</dbReference>
<dbReference type="GO" id="GO:0016020">
    <property type="term" value="C:membrane"/>
    <property type="evidence" value="ECO:0007669"/>
    <property type="project" value="UniProtKB-SubCell"/>
</dbReference>
<evidence type="ECO:0000313" key="6">
    <source>
        <dbReference type="EMBL" id="KAB8222945.1"/>
    </source>
</evidence>
<keyword evidence="7" id="KW-1185">Reference proteome</keyword>
<accession>A0A5N6F162</accession>
<organism evidence="6 7">
    <name type="scientific">Aspergillus novoparasiticus</name>
    <dbReference type="NCBI Taxonomy" id="986946"/>
    <lineage>
        <taxon>Eukaryota</taxon>
        <taxon>Fungi</taxon>
        <taxon>Dikarya</taxon>
        <taxon>Ascomycota</taxon>
        <taxon>Pezizomycotina</taxon>
        <taxon>Eurotiomycetes</taxon>
        <taxon>Eurotiomycetidae</taxon>
        <taxon>Eurotiales</taxon>
        <taxon>Aspergillaceae</taxon>
        <taxon>Aspergillus</taxon>
        <taxon>Aspergillus subgen. Circumdati</taxon>
    </lineage>
</organism>
<evidence type="ECO:0000256" key="3">
    <source>
        <dbReference type="ARBA" id="ARBA00022692"/>
    </source>
</evidence>
<dbReference type="Pfam" id="PF13520">
    <property type="entry name" value="AA_permease_2"/>
    <property type="match status" value="1"/>
</dbReference>
<evidence type="ECO:0000256" key="5">
    <source>
        <dbReference type="ARBA" id="ARBA00023136"/>
    </source>
</evidence>
<keyword evidence="3" id="KW-0812">Transmembrane</keyword>
<keyword evidence="2" id="KW-0813">Transport</keyword>
<dbReference type="PANTHER" id="PTHR45649">
    <property type="entry name" value="AMINO-ACID PERMEASE BAT1"/>
    <property type="match status" value="1"/>
</dbReference>
<evidence type="ECO:0008006" key="8">
    <source>
        <dbReference type="Google" id="ProtNLM"/>
    </source>
</evidence>
<dbReference type="InterPro" id="IPR002293">
    <property type="entry name" value="AA/rel_permease1"/>
</dbReference>
<protein>
    <recommendedName>
        <fullName evidence="8">Amino acid permease/ SLC12A domain-containing protein</fullName>
    </recommendedName>
</protein>
<evidence type="ECO:0000256" key="1">
    <source>
        <dbReference type="ARBA" id="ARBA00004141"/>
    </source>
</evidence>
<sequence>MLVNLVGGKLLPRIETVLLVVHILRFSGILIPLACLSEHKPKEEVFLEFLNSGGFSTQGLSWFVGMTSCAFGFAGGDAAVHMSEEVANPSCVIPHAIVLSVILNGRLGFGMLIAVLFCVGNLEDALNSRTGYPFREIFTKLLIRSLADY</sequence>
<keyword evidence="5" id="KW-0472">Membrane</keyword>
<dbReference type="Gene3D" id="1.20.1740.10">
    <property type="entry name" value="Amino acid/polyamine transporter I"/>
    <property type="match status" value="1"/>
</dbReference>
<keyword evidence="4" id="KW-1133">Transmembrane helix</keyword>
<dbReference type="AlphaFoldDB" id="A0A5N6F162"/>
<reference evidence="6 7" key="1">
    <citation type="submission" date="2019-04" db="EMBL/GenBank/DDBJ databases">
        <title>Fungal friends and foes A comparative genomics study of 23 Aspergillus species from section Flavi.</title>
        <authorList>
            <consortium name="DOE Joint Genome Institute"/>
            <person name="Kjaerbolling I."/>
            <person name="Vesth T.C."/>
            <person name="Frisvad J.C."/>
            <person name="Nybo J.L."/>
            <person name="Theobald S."/>
            <person name="Kildgaard S."/>
            <person name="Petersen T.I."/>
            <person name="Kuo A."/>
            <person name="Sato A."/>
            <person name="Lyhne E.K."/>
            <person name="Kogle M.E."/>
            <person name="Wiebenga A."/>
            <person name="Kun R.S."/>
            <person name="Lubbers R.J."/>
            <person name="Makela M.R."/>
            <person name="Barry K."/>
            <person name="Chovatia M."/>
            <person name="Clum A."/>
            <person name="Daum C."/>
            <person name="Haridas S."/>
            <person name="He G."/>
            <person name="LaButti K."/>
            <person name="Lipzen A."/>
            <person name="Mondo S."/>
            <person name="Pangilinan J."/>
            <person name="Riley R."/>
            <person name="Salamov A."/>
            <person name="Simmons B.A."/>
            <person name="Magnuson J.K."/>
            <person name="Henrissat B."/>
            <person name="Mortensen U.H."/>
            <person name="Larsen T.O."/>
            <person name="De vries R.P."/>
            <person name="Grigoriev I.V."/>
            <person name="Machida M."/>
            <person name="Baker S.E."/>
            <person name="Andersen M.R."/>
        </authorList>
    </citation>
    <scope>NUCLEOTIDE SEQUENCE [LARGE SCALE GENOMIC DNA]</scope>
    <source>
        <strain evidence="6 7">CBS 126849</strain>
    </source>
</reference>
<dbReference type="PANTHER" id="PTHR45649:SF25">
    <property type="entry name" value="TRANSPORTER, PUTATIVE (EUROFUNG)-RELATED"/>
    <property type="match status" value="1"/>
</dbReference>
<dbReference type="Proteomes" id="UP000326799">
    <property type="component" value="Unassembled WGS sequence"/>
</dbReference>
<proteinExistence type="predicted"/>